<dbReference type="AlphaFoldDB" id="A0AA38ISZ0"/>
<reference evidence="2" key="1">
    <citation type="journal article" date="2023" name="G3 (Bethesda)">
        <title>Whole genome assemblies of Zophobas morio and Tenebrio molitor.</title>
        <authorList>
            <person name="Kaur S."/>
            <person name="Stinson S.A."/>
            <person name="diCenzo G.C."/>
        </authorList>
    </citation>
    <scope>NUCLEOTIDE SEQUENCE</scope>
    <source>
        <strain evidence="2">QUZm001</strain>
    </source>
</reference>
<feature type="domain" description="Retrotransposon gag" evidence="1">
    <location>
        <begin position="79"/>
        <end position="159"/>
    </location>
</feature>
<dbReference type="InterPro" id="IPR005162">
    <property type="entry name" value="Retrotrans_gag_dom"/>
</dbReference>
<gene>
    <name evidence="2" type="ORF">Zmor_006824</name>
</gene>
<dbReference type="Pfam" id="PF03732">
    <property type="entry name" value="Retrotrans_gag"/>
    <property type="match status" value="1"/>
</dbReference>
<dbReference type="Proteomes" id="UP001168821">
    <property type="component" value="Unassembled WGS sequence"/>
</dbReference>
<evidence type="ECO:0000313" key="2">
    <source>
        <dbReference type="EMBL" id="KAJ3662477.1"/>
    </source>
</evidence>
<name>A0AA38ISZ0_9CUCU</name>
<proteinExistence type="predicted"/>
<keyword evidence="3" id="KW-1185">Reference proteome</keyword>
<comment type="caution">
    <text evidence="2">The sequence shown here is derived from an EMBL/GenBank/DDBJ whole genome shotgun (WGS) entry which is preliminary data.</text>
</comment>
<protein>
    <recommendedName>
        <fullName evidence="1">Retrotransposon gag domain-containing protein</fullName>
    </recommendedName>
</protein>
<evidence type="ECO:0000313" key="3">
    <source>
        <dbReference type="Proteomes" id="UP001168821"/>
    </source>
</evidence>
<sequence>MAVQFSPEQFDAFMARLPTAAAPVLNIAPTNHRRSITACPAHYDGTRNRDKVEKFVTSATIFRTVEGINNEDTLEDLPLLLTGTAHTWLKSVKHQIKTWDEAMNRLQEAFAPQKAAYKIYLEISEKKQVANMPRDLFITRKRSLLSQIEQPLEKAVQLDMVFGLLPAEIRDKISRNSITTFEELLIGARKDKEDLAEKTHATLHHRMDQRNCAANFAVLLDSA</sequence>
<dbReference type="EMBL" id="JALNTZ010000002">
    <property type="protein sequence ID" value="KAJ3662477.1"/>
    <property type="molecule type" value="Genomic_DNA"/>
</dbReference>
<evidence type="ECO:0000259" key="1">
    <source>
        <dbReference type="Pfam" id="PF03732"/>
    </source>
</evidence>
<accession>A0AA38ISZ0</accession>
<organism evidence="2 3">
    <name type="scientific">Zophobas morio</name>
    <dbReference type="NCBI Taxonomy" id="2755281"/>
    <lineage>
        <taxon>Eukaryota</taxon>
        <taxon>Metazoa</taxon>
        <taxon>Ecdysozoa</taxon>
        <taxon>Arthropoda</taxon>
        <taxon>Hexapoda</taxon>
        <taxon>Insecta</taxon>
        <taxon>Pterygota</taxon>
        <taxon>Neoptera</taxon>
        <taxon>Endopterygota</taxon>
        <taxon>Coleoptera</taxon>
        <taxon>Polyphaga</taxon>
        <taxon>Cucujiformia</taxon>
        <taxon>Tenebrionidae</taxon>
        <taxon>Zophobas</taxon>
    </lineage>
</organism>